<name>A0ABS1DCH7_9PROT</name>
<feature type="chain" id="PRO_5045171373" description="DUF922 domain-containing protein" evidence="1">
    <location>
        <begin position="24"/>
        <end position="234"/>
    </location>
</feature>
<evidence type="ECO:0000313" key="3">
    <source>
        <dbReference type="Proteomes" id="UP001296873"/>
    </source>
</evidence>
<evidence type="ECO:0000313" key="2">
    <source>
        <dbReference type="EMBL" id="MBK1668173.1"/>
    </source>
</evidence>
<dbReference type="Proteomes" id="UP001296873">
    <property type="component" value="Unassembled WGS sequence"/>
</dbReference>
<keyword evidence="1" id="KW-0732">Signal</keyword>
<reference evidence="2 3" key="1">
    <citation type="journal article" date="2020" name="Microorganisms">
        <title>Osmotic Adaptation and Compatible Solute Biosynthesis of Phototrophic Bacteria as Revealed from Genome Analyses.</title>
        <authorList>
            <person name="Imhoff J.F."/>
            <person name="Rahn T."/>
            <person name="Kunzel S."/>
            <person name="Keller A."/>
            <person name="Neulinger S.C."/>
        </authorList>
    </citation>
    <scope>NUCLEOTIDE SEQUENCE [LARGE SCALE GENOMIC DNA]</scope>
    <source>
        <strain evidence="2 3">DSM 9895</strain>
    </source>
</reference>
<proteinExistence type="predicted"/>
<gene>
    <name evidence="2" type="ORF">CKO28_09000</name>
</gene>
<accession>A0ABS1DCH7</accession>
<evidence type="ECO:0000256" key="1">
    <source>
        <dbReference type="SAM" id="SignalP"/>
    </source>
</evidence>
<comment type="caution">
    <text evidence="2">The sequence shown here is derived from an EMBL/GenBank/DDBJ whole genome shotgun (WGS) entry which is preliminary data.</text>
</comment>
<evidence type="ECO:0008006" key="4">
    <source>
        <dbReference type="Google" id="ProtNLM"/>
    </source>
</evidence>
<protein>
    <recommendedName>
        <fullName evidence="4">DUF922 domain-containing protein</fullName>
    </recommendedName>
</protein>
<organism evidence="2 3">
    <name type="scientific">Rhodovibrio sodomensis</name>
    <dbReference type="NCBI Taxonomy" id="1088"/>
    <lineage>
        <taxon>Bacteria</taxon>
        <taxon>Pseudomonadati</taxon>
        <taxon>Pseudomonadota</taxon>
        <taxon>Alphaproteobacteria</taxon>
        <taxon>Rhodospirillales</taxon>
        <taxon>Rhodovibrionaceae</taxon>
        <taxon>Rhodovibrio</taxon>
    </lineage>
</organism>
<dbReference type="RefSeq" id="WP_200340354.1">
    <property type="nucleotide sequence ID" value="NZ_NRRL01000018.1"/>
</dbReference>
<feature type="signal peptide" evidence="1">
    <location>
        <begin position="1"/>
        <end position="23"/>
    </location>
</feature>
<dbReference type="EMBL" id="NRRL01000018">
    <property type="protein sequence ID" value="MBK1668173.1"/>
    <property type="molecule type" value="Genomic_DNA"/>
</dbReference>
<sequence length="234" mass="26050">MRWGLALTVALAMMLLLTPWVRAAAPECPQPTRITSSVNLVLPEPRLRTDVSFAQLRSLGGSAYRPHGAEGMHTVGLARSQLRTSVTFSKLTLNGAGGACSRVTHIQARIALENLEVIVAREIPRGTCGWTVVRAHEMEHVSIDRRVLTRLRPRIRSYLIEAAVQLGPVRGRSAEEAGAHIRRYLEEALDQVMRGIEKQRHDAHARLDTLDEYTRLSTVCGGQIGRLLGRYQHR</sequence>
<keyword evidence="3" id="KW-1185">Reference proteome</keyword>